<dbReference type="WBParaSite" id="Pan_g3386.t1">
    <property type="protein sequence ID" value="Pan_g3386.t1"/>
    <property type="gene ID" value="Pan_g3386"/>
</dbReference>
<keyword evidence="2" id="KW-1185">Reference proteome</keyword>
<proteinExistence type="predicted"/>
<reference evidence="2" key="1">
    <citation type="journal article" date="2013" name="Genetics">
        <title>The draft genome and transcriptome of Panagrellus redivivus are shaped by the harsh demands of a free-living lifestyle.</title>
        <authorList>
            <person name="Srinivasan J."/>
            <person name="Dillman A.R."/>
            <person name="Macchietto M.G."/>
            <person name="Heikkinen L."/>
            <person name="Lakso M."/>
            <person name="Fracchia K.M."/>
            <person name="Antoshechkin I."/>
            <person name="Mortazavi A."/>
            <person name="Wong G."/>
            <person name="Sternberg P.W."/>
        </authorList>
    </citation>
    <scope>NUCLEOTIDE SEQUENCE [LARGE SCALE GENOMIC DNA]</scope>
    <source>
        <strain evidence="2">MT8872</strain>
    </source>
</reference>
<feature type="region of interest" description="Disordered" evidence="1">
    <location>
        <begin position="1"/>
        <end position="23"/>
    </location>
</feature>
<protein>
    <submittedName>
        <fullName evidence="3">Uncharacterized protein</fullName>
    </submittedName>
</protein>
<sequence>MDPLNDPDSRWPHNPRTRLPHPLKPVIAAPSSPALTVFGFKTVFQSSHSWPRCSNPVQPTSKALEVATELLPLSNIVPSPSRHPPQTLDGVKPLVDGGTCPNAASHSRSTFEPD</sequence>
<organism evidence="2 3">
    <name type="scientific">Panagrellus redivivus</name>
    <name type="common">Microworm</name>
    <dbReference type="NCBI Taxonomy" id="6233"/>
    <lineage>
        <taxon>Eukaryota</taxon>
        <taxon>Metazoa</taxon>
        <taxon>Ecdysozoa</taxon>
        <taxon>Nematoda</taxon>
        <taxon>Chromadorea</taxon>
        <taxon>Rhabditida</taxon>
        <taxon>Tylenchina</taxon>
        <taxon>Panagrolaimomorpha</taxon>
        <taxon>Panagrolaimoidea</taxon>
        <taxon>Panagrolaimidae</taxon>
        <taxon>Panagrellus</taxon>
    </lineage>
</organism>
<dbReference type="Proteomes" id="UP000492821">
    <property type="component" value="Unassembled WGS sequence"/>
</dbReference>
<dbReference type="AlphaFoldDB" id="A0A7E4ZYP6"/>
<evidence type="ECO:0000313" key="3">
    <source>
        <dbReference type="WBParaSite" id="Pan_g3386.t1"/>
    </source>
</evidence>
<reference evidence="3" key="2">
    <citation type="submission" date="2020-10" db="UniProtKB">
        <authorList>
            <consortium name="WormBaseParasite"/>
        </authorList>
    </citation>
    <scope>IDENTIFICATION</scope>
</reference>
<evidence type="ECO:0000256" key="1">
    <source>
        <dbReference type="SAM" id="MobiDB-lite"/>
    </source>
</evidence>
<accession>A0A7E4ZYP6</accession>
<feature type="region of interest" description="Disordered" evidence="1">
    <location>
        <begin position="75"/>
        <end position="114"/>
    </location>
</feature>
<name>A0A7E4ZYP6_PANRE</name>
<evidence type="ECO:0000313" key="2">
    <source>
        <dbReference type="Proteomes" id="UP000492821"/>
    </source>
</evidence>